<dbReference type="Proteomes" id="UP000249819">
    <property type="component" value="Unassembled WGS sequence"/>
</dbReference>
<accession>A0A327WBW6</accession>
<dbReference type="EMBL" id="QLMA01000003">
    <property type="protein sequence ID" value="RAJ83628.1"/>
    <property type="molecule type" value="Genomic_DNA"/>
</dbReference>
<protein>
    <submittedName>
        <fullName evidence="1">Uncharacterized protein</fullName>
    </submittedName>
</protein>
<keyword evidence="2" id="KW-1185">Reference proteome</keyword>
<sequence>MTCVSASFLCFSCIYYAPHTRTNQTAGFNSTEHVKGSYQIAFGERKRKKAIHPSMNFIEAVKNYRVKNNHFPQDLWNLENDCDYNRTAFRTMREIGFTSLSIEYIYLDSMVIAFQHDPVKMPYMDGKKGDPIGMVSTGKFIFTYNRDSSSFMYNRMMD</sequence>
<organism evidence="1 2">
    <name type="scientific">Chitinophaga dinghuensis</name>
    <dbReference type="NCBI Taxonomy" id="1539050"/>
    <lineage>
        <taxon>Bacteria</taxon>
        <taxon>Pseudomonadati</taxon>
        <taxon>Bacteroidota</taxon>
        <taxon>Chitinophagia</taxon>
        <taxon>Chitinophagales</taxon>
        <taxon>Chitinophagaceae</taxon>
        <taxon>Chitinophaga</taxon>
    </lineage>
</organism>
<comment type="caution">
    <text evidence="1">The sequence shown here is derived from an EMBL/GenBank/DDBJ whole genome shotgun (WGS) entry which is preliminary data.</text>
</comment>
<reference evidence="1 2" key="1">
    <citation type="submission" date="2018-06" db="EMBL/GenBank/DDBJ databases">
        <title>Genomic Encyclopedia of Archaeal and Bacterial Type Strains, Phase II (KMG-II): from individual species to whole genera.</title>
        <authorList>
            <person name="Goeker M."/>
        </authorList>
    </citation>
    <scope>NUCLEOTIDE SEQUENCE [LARGE SCALE GENOMIC DNA]</scope>
    <source>
        <strain evidence="1 2">DSM 29821</strain>
    </source>
</reference>
<gene>
    <name evidence="1" type="ORF">CLV59_103599</name>
</gene>
<dbReference type="AlphaFoldDB" id="A0A327WBW6"/>
<evidence type="ECO:0000313" key="1">
    <source>
        <dbReference type="EMBL" id="RAJ83628.1"/>
    </source>
</evidence>
<evidence type="ECO:0000313" key="2">
    <source>
        <dbReference type="Proteomes" id="UP000249819"/>
    </source>
</evidence>
<proteinExistence type="predicted"/>
<name>A0A327WBW6_9BACT</name>